<dbReference type="PROSITE" id="PS51733">
    <property type="entry name" value="BPL_LPL_CATALYTIC"/>
    <property type="match status" value="1"/>
</dbReference>
<reference evidence="9" key="1">
    <citation type="journal article" date="2015" name="Proc. Natl. Acad. Sci. U.S.A.">
        <title>Networks of energetic and metabolic interactions define dynamics in microbial communities.</title>
        <authorList>
            <person name="Embree M."/>
            <person name="Liu J.K."/>
            <person name="Al-Bassam M.M."/>
            <person name="Zengler K."/>
        </authorList>
    </citation>
    <scope>NUCLEOTIDE SEQUENCE</scope>
</reference>
<protein>
    <recommendedName>
        <fullName evidence="3">lipoate--protein ligase</fullName>
        <ecNumber evidence="3">6.3.1.20</ecNumber>
    </recommendedName>
</protein>
<sequence length="328" mass="37148">MIEVINSSHDPYFNLALEEFAVKNWSDGQSYFILWQNQPAVIVGRNQNTIGEINQAYIEEQGIKVVRRMSGGGAVYHDLGNLNFTIVVNENNDFANFEKFTRPVIAALEKIGIEAENNGRNDITIEGRKFSGNAQFKFKDRLLHHGTILFDSRLEDMARALNPGEQKISSKGIKSVRSRVTNISEHLSAPVSVEEFKRILAEEVLQGENDNHTYHLSDADLQAVNYLKNNKYAAWAWNYGNSPAYNIRKTGVFSWGNIDIRLDIKRGLISGCRIYGDYFAAGDIGELEQALIGEEYREEEIKKCLAQLQLKKYLPQTDETAFTALLCK</sequence>
<dbReference type="SUPFAM" id="SSF55681">
    <property type="entry name" value="Class II aaRS and biotin synthetases"/>
    <property type="match status" value="1"/>
</dbReference>
<feature type="domain" description="BPL/LPL catalytic" evidence="8">
    <location>
        <begin position="26"/>
        <end position="204"/>
    </location>
</feature>
<dbReference type="CDD" id="cd16443">
    <property type="entry name" value="LplA"/>
    <property type="match status" value="1"/>
</dbReference>
<evidence type="ECO:0000256" key="1">
    <source>
        <dbReference type="ARBA" id="ARBA00005085"/>
    </source>
</evidence>
<evidence type="ECO:0000256" key="7">
    <source>
        <dbReference type="ARBA" id="ARBA00048037"/>
    </source>
</evidence>
<comment type="pathway">
    <text evidence="1">Protein modification; protein lipoylation via exogenous pathway; protein N(6)-(lipoyl)lysine from lipoate: step 2/2.</text>
</comment>
<gene>
    <name evidence="9" type="ORF">ASZ90_020227</name>
</gene>
<evidence type="ECO:0000256" key="5">
    <source>
        <dbReference type="ARBA" id="ARBA00022741"/>
    </source>
</evidence>
<dbReference type="InterPro" id="IPR045864">
    <property type="entry name" value="aa-tRNA-synth_II/BPL/LPL"/>
</dbReference>
<dbReference type="FunFam" id="3.30.930.10:FF:000072">
    <property type="entry name" value="Lipoate--protein ligase"/>
    <property type="match status" value="1"/>
</dbReference>
<comment type="pathway">
    <text evidence="2">Protein modification; protein lipoylation via exogenous pathway; protein N(6)-(lipoyl)lysine from lipoate: step 1/2.</text>
</comment>
<keyword evidence="5" id="KW-0547">Nucleotide-binding</keyword>
<evidence type="ECO:0000256" key="4">
    <source>
        <dbReference type="ARBA" id="ARBA00022598"/>
    </source>
</evidence>
<organism evidence="9">
    <name type="scientific">hydrocarbon metagenome</name>
    <dbReference type="NCBI Taxonomy" id="938273"/>
    <lineage>
        <taxon>unclassified sequences</taxon>
        <taxon>metagenomes</taxon>
        <taxon>ecological metagenomes</taxon>
    </lineage>
</organism>
<proteinExistence type="predicted"/>
<dbReference type="Pfam" id="PF21948">
    <property type="entry name" value="LplA-B_cat"/>
    <property type="match status" value="1"/>
</dbReference>
<dbReference type="Pfam" id="PF10437">
    <property type="entry name" value="Lip_prot_lig_C"/>
    <property type="match status" value="1"/>
</dbReference>
<dbReference type="AlphaFoldDB" id="A0A0W8E1D0"/>
<dbReference type="GO" id="GO:0016979">
    <property type="term" value="F:lipoate-protein ligase activity"/>
    <property type="evidence" value="ECO:0007669"/>
    <property type="project" value="UniProtKB-EC"/>
</dbReference>
<dbReference type="PANTHER" id="PTHR12561:SF3">
    <property type="entry name" value="LIPOYLTRANSFERASE 1, MITOCHONDRIAL"/>
    <property type="match status" value="1"/>
</dbReference>
<dbReference type="EMBL" id="LNQE01001920">
    <property type="protein sequence ID" value="KUG02405.1"/>
    <property type="molecule type" value="Genomic_DNA"/>
</dbReference>
<dbReference type="GO" id="GO:0009249">
    <property type="term" value="P:protein lipoylation"/>
    <property type="evidence" value="ECO:0007669"/>
    <property type="project" value="InterPro"/>
</dbReference>
<keyword evidence="6" id="KW-0067">ATP-binding</keyword>
<evidence type="ECO:0000256" key="3">
    <source>
        <dbReference type="ARBA" id="ARBA00012367"/>
    </source>
</evidence>
<dbReference type="SUPFAM" id="SSF82649">
    <property type="entry name" value="SufE/NifU"/>
    <property type="match status" value="1"/>
</dbReference>
<dbReference type="Gene3D" id="3.30.930.10">
    <property type="entry name" value="Bira Bifunctional Protein, Domain 2"/>
    <property type="match status" value="1"/>
</dbReference>
<evidence type="ECO:0000313" key="9">
    <source>
        <dbReference type="EMBL" id="KUG02405.1"/>
    </source>
</evidence>
<dbReference type="InterPro" id="IPR004562">
    <property type="entry name" value="LipoylTrfase_LipoateP_Ligase"/>
</dbReference>
<dbReference type="GO" id="GO:0005524">
    <property type="term" value="F:ATP binding"/>
    <property type="evidence" value="ECO:0007669"/>
    <property type="project" value="UniProtKB-KW"/>
</dbReference>
<dbReference type="GO" id="GO:0005737">
    <property type="term" value="C:cytoplasm"/>
    <property type="evidence" value="ECO:0007669"/>
    <property type="project" value="TreeGrafter"/>
</dbReference>
<comment type="catalytic activity">
    <reaction evidence="7">
        <text>L-lysyl-[lipoyl-carrier protein] + (R)-lipoate + ATP = N(6)-[(R)-lipoyl]-L-lysyl-[lipoyl-carrier protein] + AMP + diphosphate + H(+)</text>
        <dbReference type="Rhea" id="RHEA:49288"/>
        <dbReference type="Rhea" id="RHEA-COMP:10500"/>
        <dbReference type="Rhea" id="RHEA-COMP:10502"/>
        <dbReference type="ChEBI" id="CHEBI:15378"/>
        <dbReference type="ChEBI" id="CHEBI:29969"/>
        <dbReference type="ChEBI" id="CHEBI:30616"/>
        <dbReference type="ChEBI" id="CHEBI:33019"/>
        <dbReference type="ChEBI" id="CHEBI:83088"/>
        <dbReference type="ChEBI" id="CHEBI:83099"/>
        <dbReference type="ChEBI" id="CHEBI:456215"/>
        <dbReference type="EC" id="6.3.1.20"/>
    </reaction>
</comment>
<dbReference type="InterPro" id="IPR004143">
    <property type="entry name" value="BPL_LPL_catalytic"/>
</dbReference>
<dbReference type="InterPro" id="IPR019491">
    <property type="entry name" value="Lipoate_protein_ligase_C"/>
</dbReference>
<dbReference type="EC" id="6.3.1.20" evidence="3"/>
<keyword evidence="4 9" id="KW-0436">Ligase</keyword>
<dbReference type="GO" id="GO:0017118">
    <property type="term" value="F:lipoyltransferase activity"/>
    <property type="evidence" value="ECO:0007669"/>
    <property type="project" value="TreeGrafter"/>
</dbReference>
<name>A0A0W8E1D0_9ZZZZ</name>
<evidence type="ECO:0000256" key="6">
    <source>
        <dbReference type="ARBA" id="ARBA00022840"/>
    </source>
</evidence>
<evidence type="ECO:0000256" key="2">
    <source>
        <dbReference type="ARBA" id="ARBA00005124"/>
    </source>
</evidence>
<dbReference type="PANTHER" id="PTHR12561">
    <property type="entry name" value="LIPOATE-PROTEIN LIGASE"/>
    <property type="match status" value="1"/>
</dbReference>
<accession>A0A0W8E1D0</accession>
<dbReference type="UniPathway" id="UPA00537">
    <property type="reaction ID" value="UER00594"/>
</dbReference>
<evidence type="ECO:0000259" key="8">
    <source>
        <dbReference type="PROSITE" id="PS51733"/>
    </source>
</evidence>
<comment type="caution">
    <text evidence="9">The sequence shown here is derived from an EMBL/GenBank/DDBJ whole genome shotgun (WGS) entry which is preliminary data.</text>
</comment>
<dbReference type="Gene3D" id="3.30.390.50">
    <property type="entry name" value="CO dehydrogenase flavoprotein, C-terminal domain"/>
    <property type="match status" value="1"/>
</dbReference>
<dbReference type="NCBIfam" id="TIGR00545">
    <property type="entry name" value="lipoyltrans"/>
    <property type="match status" value="1"/>
</dbReference>